<dbReference type="InterPro" id="IPR032710">
    <property type="entry name" value="NTF2-like_dom_sf"/>
</dbReference>
<dbReference type="Gene3D" id="3.10.450.50">
    <property type="match status" value="1"/>
</dbReference>
<evidence type="ECO:0000313" key="1">
    <source>
        <dbReference type="EMBL" id="MXG88764.1"/>
    </source>
</evidence>
<evidence type="ECO:0008006" key="3">
    <source>
        <dbReference type="Google" id="ProtNLM"/>
    </source>
</evidence>
<proteinExistence type="predicted"/>
<keyword evidence="2" id="KW-1185">Reference proteome</keyword>
<sequence>MAETVQLLTTYAESIATRDWTRLRAVLADTTVVTLLHTGEQYDADGFVAFNRDYDGGWVFTADEVVDGGERGVLRAHVELEGETFHVATFASLDATSDRLTDLVEVWTEAVSPHPARG</sequence>
<dbReference type="RefSeq" id="WP_160875481.1">
    <property type="nucleotide sequence ID" value="NZ_WUEK01000002.1"/>
</dbReference>
<protein>
    <recommendedName>
        <fullName evidence="3">SnoaL-like domain-containing protein</fullName>
    </recommendedName>
</protein>
<evidence type="ECO:0000313" key="2">
    <source>
        <dbReference type="Proteomes" id="UP000473325"/>
    </source>
</evidence>
<comment type="caution">
    <text evidence="1">The sequence shown here is derived from an EMBL/GenBank/DDBJ whole genome shotgun (WGS) entry which is preliminary data.</text>
</comment>
<gene>
    <name evidence="1" type="ORF">GRQ65_04275</name>
</gene>
<accession>A0A6L7F1C4</accession>
<reference evidence="1 2" key="1">
    <citation type="submission" date="2019-12" db="EMBL/GenBank/DDBJ databases">
        <authorList>
            <person name="Kun Z."/>
        </authorList>
    </citation>
    <scope>NUCLEOTIDE SEQUENCE [LARGE SCALE GENOMIC DNA]</scope>
    <source>
        <strain evidence="1 2">YIM 123512</strain>
    </source>
</reference>
<dbReference type="SUPFAM" id="SSF54427">
    <property type="entry name" value="NTF2-like"/>
    <property type="match status" value="1"/>
</dbReference>
<name>A0A6L7F1C4_9ACTN</name>
<dbReference type="EMBL" id="WUEK01000002">
    <property type="protein sequence ID" value="MXG88764.1"/>
    <property type="molecule type" value="Genomic_DNA"/>
</dbReference>
<organism evidence="1 2">
    <name type="scientific">Nocardioides flavescens</name>
    <dbReference type="NCBI Taxonomy" id="2691959"/>
    <lineage>
        <taxon>Bacteria</taxon>
        <taxon>Bacillati</taxon>
        <taxon>Actinomycetota</taxon>
        <taxon>Actinomycetes</taxon>
        <taxon>Propionibacteriales</taxon>
        <taxon>Nocardioidaceae</taxon>
        <taxon>Nocardioides</taxon>
    </lineage>
</organism>
<dbReference type="Proteomes" id="UP000473325">
    <property type="component" value="Unassembled WGS sequence"/>
</dbReference>
<dbReference type="AlphaFoldDB" id="A0A6L7F1C4"/>